<feature type="region of interest" description="Disordered" evidence="2">
    <location>
        <begin position="316"/>
        <end position="350"/>
    </location>
</feature>
<dbReference type="InterPro" id="IPR007590">
    <property type="entry name" value="Saf4/Yju2"/>
</dbReference>
<evidence type="ECO:0000256" key="2">
    <source>
        <dbReference type="SAM" id="MobiDB-lite"/>
    </source>
</evidence>
<dbReference type="GO" id="GO:0005684">
    <property type="term" value="C:U2-type spliceosomal complex"/>
    <property type="evidence" value="ECO:0007669"/>
    <property type="project" value="TreeGrafter"/>
</dbReference>
<gene>
    <name evidence="3" type="primary">saf4</name>
    <name evidence="3" type="ORF">N0V83_001676</name>
</gene>
<dbReference type="EMBL" id="JAPEUY010000002">
    <property type="protein sequence ID" value="KAJ4376393.1"/>
    <property type="molecule type" value="Genomic_DNA"/>
</dbReference>
<organism evidence="3 4">
    <name type="scientific">Neocucurbitaria cava</name>
    <dbReference type="NCBI Taxonomy" id="798079"/>
    <lineage>
        <taxon>Eukaryota</taxon>
        <taxon>Fungi</taxon>
        <taxon>Dikarya</taxon>
        <taxon>Ascomycota</taxon>
        <taxon>Pezizomycotina</taxon>
        <taxon>Dothideomycetes</taxon>
        <taxon>Pleosporomycetidae</taxon>
        <taxon>Pleosporales</taxon>
        <taxon>Pleosporineae</taxon>
        <taxon>Cucurbitariaceae</taxon>
        <taxon>Neocucurbitaria</taxon>
    </lineage>
</organism>
<keyword evidence="4" id="KW-1185">Reference proteome</keyword>
<dbReference type="AlphaFoldDB" id="A0A9W8YFP8"/>
<accession>A0A9W8YFP8</accession>
<dbReference type="OrthoDB" id="360327at2759"/>
<dbReference type="GO" id="GO:0000398">
    <property type="term" value="P:mRNA splicing, via spliceosome"/>
    <property type="evidence" value="ECO:0007669"/>
    <property type="project" value="InterPro"/>
</dbReference>
<comment type="similarity">
    <text evidence="1">Belongs to the CWC16 family.</text>
</comment>
<evidence type="ECO:0000313" key="3">
    <source>
        <dbReference type="EMBL" id="KAJ4376393.1"/>
    </source>
</evidence>
<proteinExistence type="inferred from homology"/>
<dbReference type="PANTHER" id="PTHR12111:SF2">
    <property type="entry name" value="SPLICING FACTOR YJU2B-RELATED"/>
    <property type="match status" value="1"/>
</dbReference>
<reference evidence="3" key="1">
    <citation type="submission" date="2022-10" db="EMBL/GenBank/DDBJ databases">
        <title>Tapping the CABI collections for fungal endophytes: first genome assemblies for Collariella, Neodidymelliopsis, Ascochyta clinopodiicola, Didymella pomorum, Didymosphaeria variabile, Neocosmospora piperis and Neocucurbitaria cava.</title>
        <authorList>
            <person name="Hill R."/>
        </authorList>
    </citation>
    <scope>NUCLEOTIDE SEQUENCE</scope>
    <source>
        <strain evidence="3">IMI 356814</strain>
    </source>
</reference>
<name>A0A9W8YFP8_9PLEO</name>
<sequence length="366" mass="41826">MQGFNMGRYYPPDAVNPPTFNSNSHPLGKRANKISQGILTVRFELPFAVWCNHCTPPAIIGQGVRFNAEKKKVGNYHSTPIWSFRMKHSACGGWWEIRTDPQKTDYTVVEGARRRDYGPEDRGAEAEGDLKFLTEEEREKRREDAFANLEGKKEETELKNKNKERVEELYEISEVWRDPYDVNARLRRDFRAKRKVLKKDERHREGMQDKFSLGIEIADETDGDRVRAGLIEFGAGGADVEDSEVRRWTPLFPDEQPVKVAKKSPQTKKLKSEIAAEKSRQNLQQMLIRNTKAKIDPFLSEGVGILPRPNFGILKRKRSEQEKPEIETPEAKKAVQTKDTVVATPDNTPVSKPAQAIALVDYDDSD</sequence>
<evidence type="ECO:0000313" key="4">
    <source>
        <dbReference type="Proteomes" id="UP001140560"/>
    </source>
</evidence>
<protein>
    <submittedName>
        <fullName evidence="3">Protein saf4</fullName>
    </submittedName>
</protein>
<feature type="compositionally biased region" description="Basic and acidic residues" evidence="2">
    <location>
        <begin position="319"/>
        <end position="333"/>
    </location>
</feature>
<dbReference type="PANTHER" id="PTHR12111">
    <property type="entry name" value="SPLICING FACTOR YJU2"/>
    <property type="match status" value="1"/>
</dbReference>
<dbReference type="Proteomes" id="UP001140560">
    <property type="component" value="Unassembled WGS sequence"/>
</dbReference>
<comment type="caution">
    <text evidence="3">The sequence shown here is derived from an EMBL/GenBank/DDBJ whole genome shotgun (WGS) entry which is preliminary data.</text>
</comment>
<dbReference type="Pfam" id="PF04502">
    <property type="entry name" value="Saf4_Yju2"/>
    <property type="match status" value="1"/>
</dbReference>
<evidence type="ECO:0000256" key="1">
    <source>
        <dbReference type="ARBA" id="ARBA00005595"/>
    </source>
</evidence>
<dbReference type="GO" id="GO:0071014">
    <property type="term" value="C:post-mRNA release spliceosomal complex"/>
    <property type="evidence" value="ECO:0007669"/>
    <property type="project" value="TreeGrafter"/>
</dbReference>